<evidence type="ECO:0008006" key="3">
    <source>
        <dbReference type="Google" id="ProtNLM"/>
    </source>
</evidence>
<protein>
    <recommendedName>
        <fullName evidence="3">PqqD family protein</fullName>
    </recommendedName>
</protein>
<comment type="caution">
    <text evidence="1">The sequence shown here is derived from an EMBL/GenBank/DDBJ whole genome shotgun (WGS) entry which is preliminary data.</text>
</comment>
<reference evidence="1" key="1">
    <citation type="submission" date="2020-08" db="EMBL/GenBank/DDBJ databases">
        <authorList>
            <person name="Hu Y."/>
            <person name="Nguyen S.V."/>
            <person name="Li F."/>
            <person name="Fanning S."/>
        </authorList>
    </citation>
    <scope>NUCLEOTIDE SEQUENCE</scope>
    <source>
        <strain evidence="1">SYSU D8009</strain>
    </source>
</reference>
<dbReference type="AlphaFoldDB" id="A0A9X0QUK4"/>
<organism evidence="1 2">
    <name type="scientific">Siccirubricoccus deserti</name>
    <dbReference type="NCBI Taxonomy" id="2013562"/>
    <lineage>
        <taxon>Bacteria</taxon>
        <taxon>Pseudomonadati</taxon>
        <taxon>Pseudomonadota</taxon>
        <taxon>Alphaproteobacteria</taxon>
        <taxon>Acetobacterales</taxon>
        <taxon>Roseomonadaceae</taxon>
        <taxon>Siccirubricoccus</taxon>
    </lineage>
</organism>
<gene>
    <name evidence="1" type="ORF">H7965_02020</name>
</gene>
<proteinExistence type="predicted"/>
<dbReference type="RefSeq" id="WP_186768864.1">
    <property type="nucleotide sequence ID" value="NZ_JACOMF010000002.1"/>
</dbReference>
<sequence>MSCPTGHYSQMPGLRLRPVRELGVCVVFAPAEARLFRLNAQSWLALELCRGGTTAAALRKAWREVVTSDDAEERLRVALDLLLANRLLHHEPAPAEAPMTAAS</sequence>
<dbReference type="Proteomes" id="UP000600101">
    <property type="component" value="Unassembled WGS sequence"/>
</dbReference>
<evidence type="ECO:0000313" key="1">
    <source>
        <dbReference type="EMBL" id="MBC4014086.1"/>
    </source>
</evidence>
<evidence type="ECO:0000313" key="2">
    <source>
        <dbReference type="Proteomes" id="UP000600101"/>
    </source>
</evidence>
<accession>A0A9X0QUK4</accession>
<name>A0A9X0QUK4_9PROT</name>
<dbReference type="EMBL" id="JACOMF010000002">
    <property type="protein sequence ID" value="MBC4014086.1"/>
    <property type="molecule type" value="Genomic_DNA"/>
</dbReference>
<keyword evidence="2" id="KW-1185">Reference proteome</keyword>